<protein>
    <recommendedName>
        <fullName evidence="8">C3H1-type domain-containing protein</fullName>
    </recommendedName>
</protein>
<evidence type="ECO:0000256" key="2">
    <source>
        <dbReference type="ARBA" id="ARBA00022737"/>
    </source>
</evidence>
<dbReference type="Proteomes" id="UP000494165">
    <property type="component" value="Unassembled WGS sequence"/>
</dbReference>
<dbReference type="GO" id="GO:0003723">
    <property type="term" value="F:RNA binding"/>
    <property type="evidence" value="ECO:0007669"/>
    <property type="project" value="TreeGrafter"/>
</dbReference>
<evidence type="ECO:0000259" key="8">
    <source>
        <dbReference type="PROSITE" id="PS50103"/>
    </source>
</evidence>
<dbReference type="GO" id="GO:0005654">
    <property type="term" value="C:nucleoplasm"/>
    <property type="evidence" value="ECO:0007669"/>
    <property type="project" value="TreeGrafter"/>
</dbReference>
<dbReference type="GO" id="GO:0043484">
    <property type="term" value="P:regulation of RNA splicing"/>
    <property type="evidence" value="ECO:0007669"/>
    <property type="project" value="TreeGrafter"/>
</dbReference>
<dbReference type="GO" id="GO:0008270">
    <property type="term" value="F:zinc ion binding"/>
    <property type="evidence" value="ECO:0007669"/>
    <property type="project" value="UniProtKB-KW"/>
</dbReference>
<dbReference type="InterPro" id="IPR054429">
    <property type="entry name" value="Znf-CCCH_Muscleblind-like"/>
</dbReference>
<keyword evidence="4 6" id="KW-0862">Zinc</keyword>
<evidence type="ECO:0000256" key="7">
    <source>
        <dbReference type="SAM" id="MobiDB-lite"/>
    </source>
</evidence>
<dbReference type="GO" id="GO:0005737">
    <property type="term" value="C:cytoplasm"/>
    <property type="evidence" value="ECO:0007669"/>
    <property type="project" value="TreeGrafter"/>
</dbReference>
<evidence type="ECO:0000256" key="3">
    <source>
        <dbReference type="ARBA" id="ARBA00022771"/>
    </source>
</evidence>
<reference evidence="9 10" key="1">
    <citation type="submission" date="2020-04" db="EMBL/GenBank/DDBJ databases">
        <authorList>
            <person name="Alioto T."/>
            <person name="Alioto T."/>
            <person name="Gomez Garrido J."/>
        </authorList>
    </citation>
    <scope>NUCLEOTIDE SEQUENCE [LARGE SCALE GENOMIC DNA]</scope>
</reference>
<sequence>MVQSALNQAEKISFTPLISNAHSVVYTDAEGQLLDTLPVCQDFSRNCCKRPACKFVHLTESNVEVVDNHVTVCRDDVSGRCTRALCKYYHIPVELPPAPQMARLHSLVSKHSAAKLDSSQQLEAAVVHQQAAPVVYAAAPDAWPANDNDQQQQPPSSSNNNNNNN</sequence>
<evidence type="ECO:0000256" key="6">
    <source>
        <dbReference type="PROSITE-ProRule" id="PRU00723"/>
    </source>
</evidence>
<keyword evidence="3 6" id="KW-0863">Zinc-finger</keyword>
<feature type="domain" description="C3H1-type" evidence="8">
    <location>
        <begin position="34"/>
        <end position="60"/>
    </location>
</feature>
<evidence type="ECO:0000256" key="1">
    <source>
        <dbReference type="ARBA" id="ARBA00022723"/>
    </source>
</evidence>
<dbReference type="AlphaFoldDB" id="A0A8S1BZY1"/>
<dbReference type="Pfam" id="PF22628">
    <property type="entry name" value="zf-CCCH_10"/>
    <property type="match status" value="1"/>
</dbReference>
<evidence type="ECO:0000256" key="5">
    <source>
        <dbReference type="ARBA" id="ARBA00038226"/>
    </source>
</evidence>
<keyword evidence="2" id="KW-0677">Repeat</keyword>
<proteinExistence type="inferred from homology"/>
<comment type="similarity">
    <text evidence="5">Belongs to the muscleblind family.</text>
</comment>
<dbReference type="PANTHER" id="PTHR12675">
    <property type="entry name" value="MUSCLEBLIND-LIKE PROTEIN"/>
    <property type="match status" value="1"/>
</dbReference>
<dbReference type="EMBL" id="CADEPI010000009">
    <property type="protein sequence ID" value="CAB3362513.1"/>
    <property type="molecule type" value="Genomic_DNA"/>
</dbReference>
<evidence type="ECO:0000313" key="10">
    <source>
        <dbReference type="Proteomes" id="UP000494165"/>
    </source>
</evidence>
<accession>A0A8S1BZY1</accession>
<feature type="zinc finger region" description="C3H1-type" evidence="6">
    <location>
        <begin position="67"/>
        <end position="93"/>
    </location>
</feature>
<dbReference type="InterPro" id="IPR000571">
    <property type="entry name" value="Znf_CCCH"/>
</dbReference>
<dbReference type="PANTHER" id="PTHR12675:SF12">
    <property type="entry name" value="PROTEIN MUSCLEBLIND"/>
    <property type="match status" value="1"/>
</dbReference>
<organism evidence="9 10">
    <name type="scientific">Cloeon dipterum</name>
    <dbReference type="NCBI Taxonomy" id="197152"/>
    <lineage>
        <taxon>Eukaryota</taxon>
        <taxon>Metazoa</taxon>
        <taxon>Ecdysozoa</taxon>
        <taxon>Arthropoda</taxon>
        <taxon>Hexapoda</taxon>
        <taxon>Insecta</taxon>
        <taxon>Pterygota</taxon>
        <taxon>Palaeoptera</taxon>
        <taxon>Ephemeroptera</taxon>
        <taxon>Pisciforma</taxon>
        <taxon>Baetidae</taxon>
        <taxon>Cloeon</taxon>
    </lineage>
</organism>
<feature type="region of interest" description="Disordered" evidence="7">
    <location>
        <begin position="138"/>
        <end position="165"/>
    </location>
</feature>
<dbReference type="Gene3D" id="3.30.1370.210">
    <property type="match status" value="1"/>
</dbReference>
<evidence type="ECO:0000256" key="4">
    <source>
        <dbReference type="ARBA" id="ARBA00022833"/>
    </source>
</evidence>
<name>A0A8S1BZY1_9INSE</name>
<comment type="caution">
    <text evidence="9">The sequence shown here is derived from an EMBL/GenBank/DDBJ whole genome shotgun (WGS) entry which is preliminary data.</text>
</comment>
<feature type="domain" description="C3H1-type" evidence="8">
    <location>
        <begin position="67"/>
        <end position="93"/>
    </location>
</feature>
<keyword evidence="10" id="KW-1185">Reference proteome</keyword>
<gene>
    <name evidence="9" type="ORF">CLODIP_2_CD14430</name>
</gene>
<dbReference type="PROSITE" id="PS50103">
    <property type="entry name" value="ZF_C3H1"/>
    <property type="match status" value="2"/>
</dbReference>
<evidence type="ECO:0000313" key="9">
    <source>
        <dbReference type="EMBL" id="CAB3362513.1"/>
    </source>
</evidence>
<dbReference type="OrthoDB" id="6285980at2759"/>
<feature type="zinc finger region" description="C3H1-type" evidence="6">
    <location>
        <begin position="34"/>
        <end position="60"/>
    </location>
</feature>
<keyword evidence="1 6" id="KW-0479">Metal-binding</keyword>